<dbReference type="Pfam" id="PF00856">
    <property type="entry name" value="SET"/>
    <property type="match status" value="1"/>
</dbReference>
<keyword evidence="2" id="KW-0158">Chromosome</keyword>
<dbReference type="GO" id="GO:0003690">
    <property type="term" value="F:double-stranded DNA binding"/>
    <property type="evidence" value="ECO:0007669"/>
    <property type="project" value="TreeGrafter"/>
</dbReference>
<evidence type="ECO:0000256" key="1">
    <source>
        <dbReference type="ARBA" id="ARBA00004584"/>
    </source>
</evidence>
<feature type="domain" description="YDG" evidence="8">
    <location>
        <begin position="206"/>
        <end position="348"/>
    </location>
</feature>
<comment type="caution">
    <text evidence="9">The sequence shown here is derived from an EMBL/GenBank/DDBJ whole genome shotgun (WGS) entry which is preliminary data.</text>
</comment>
<evidence type="ECO:0000256" key="5">
    <source>
        <dbReference type="SAM" id="MobiDB-lite"/>
    </source>
</evidence>
<accession>A0AAN7DUJ4</accession>
<dbReference type="GO" id="GO:0000775">
    <property type="term" value="C:chromosome, centromeric region"/>
    <property type="evidence" value="ECO:0007669"/>
    <property type="project" value="UniProtKB-SubCell"/>
</dbReference>
<dbReference type="GO" id="GO:0042054">
    <property type="term" value="F:histone methyltransferase activity"/>
    <property type="evidence" value="ECO:0007669"/>
    <property type="project" value="InterPro"/>
</dbReference>
<dbReference type="InterPro" id="IPR046341">
    <property type="entry name" value="SET_dom_sf"/>
</dbReference>
<feature type="domain" description="SET" evidence="6">
    <location>
        <begin position="504"/>
        <end position="635"/>
    </location>
</feature>
<feature type="compositionally biased region" description="Polar residues" evidence="5">
    <location>
        <begin position="59"/>
        <end position="74"/>
    </location>
</feature>
<dbReference type="SUPFAM" id="SSF88697">
    <property type="entry name" value="PUA domain-like"/>
    <property type="match status" value="1"/>
</dbReference>
<dbReference type="Proteomes" id="UP001324115">
    <property type="component" value="Unassembled WGS sequence"/>
</dbReference>
<dbReference type="Gene3D" id="2.170.270.10">
    <property type="entry name" value="SET domain"/>
    <property type="match status" value="1"/>
</dbReference>
<evidence type="ECO:0000256" key="4">
    <source>
        <dbReference type="PROSITE-ProRule" id="PRU00358"/>
    </source>
</evidence>
<dbReference type="InterPro" id="IPR015947">
    <property type="entry name" value="PUA-like_sf"/>
</dbReference>
<dbReference type="InterPro" id="IPR001214">
    <property type="entry name" value="SET_dom"/>
</dbReference>
<dbReference type="Gene3D" id="2.30.280.10">
    <property type="entry name" value="SRA-YDG"/>
    <property type="match status" value="1"/>
</dbReference>
<dbReference type="SMART" id="SM00317">
    <property type="entry name" value="SET"/>
    <property type="match status" value="1"/>
</dbReference>
<dbReference type="InterPro" id="IPR036987">
    <property type="entry name" value="SRA-YDG_sf"/>
</dbReference>
<sequence>MPSFWDFSLGCGKPVSTSSKIDAIQNLPRELTANVPHIDRSEIKDRNLTVKTLGSAAHSNKFNFPQSSHTSSGKYSPRSLREDFSPGCGKPVSTSSKIGVFNGKSSEECKQLISDDNCGRRAKKIHRNEEQEDVWSPKQSAFTEDSKANKSREQVEEVLKLHRKSFAAQQREQMAKAGKRNSTTGRKVAMKLEMEGKCVNKSKRIGPVPGVEIGDVFYYAAEMNVIGLHHQFQSGIDFLKGLDGKLYATSILDSGRYDNVMKSFDSFTYTGQGGNPGVGCTVPKDQKLTRGNLALKNSLEAGKPVRVIRRFKKSSESLYIYCGLYLVKDYWQKRGKFGKLVFRFSFERILGQPKLTLEELSKFRKSKPQKNISCVNDISQGKKKIPSRAVNANISCVNDISQGKEKLPIRVVNAKDDERPAFFHYIANIIYPKFYKLFTPIGCDCVDGCLDSNKCFCAMRNGGEISYDSKGRIVKKKSLVYECGPSCKCSSSCMNRVSQLDGRFKLEIFKTELKGWGVRTLSYIPSGSFICEYIGEILHDEEAKRRINRDNYQNGSFQEEGSPIPWRSQSISVDADYIIDATQSGNVGRFINHSSSPNLFAQNVLYDHDDKRFPHIMLFASKDIPASGELTYDHHKERKTCERIN</sequence>
<dbReference type="InterPro" id="IPR003105">
    <property type="entry name" value="SRA_YDG"/>
</dbReference>
<gene>
    <name evidence="9" type="ORF">RGQ29_031936</name>
</gene>
<evidence type="ECO:0000256" key="3">
    <source>
        <dbReference type="ARBA" id="ARBA00023242"/>
    </source>
</evidence>
<dbReference type="PANTHER" id="PTHR45660">
    <property type="entry name" value="HISTONE-LYSINE N-METHYLTRANSFERASE SETMAR"/>
    <property type="match status" value="1"/>
</dbReference>
<feature type="region of interest" description="Disordered" evidence="5">
    <location>
        <begin position="59"/>
        <end position="92"/>
    </location>
</feature>
<reference evidence="9 10" key="1">
    <citation type="journal article" date="2023" name="G3 (Bethesda)">
        <title>A haplotype-resolved chromosome-scale genome for Quercus rubra L. provides insights into the genetics of adaptive traits for red oak species.</title>
        <authorList>
            <person name="Kapoor B."/>
            <person name="Jenkins J."/>
            <person name="Schmutz J."/>
            <person name="Zhebentyayeva T."/>
            <person name="Kuelheim C."/>
            <person name="Coggeshall M."/>
            <person name="Heim C."/>
            <person name="Lasky J.R."/>
            <person name="Leites L."/>
            <person name="Islam-Faridi N."/>
            <person name="Romero-Severson J."/>
            <person name="DeLeo V.L."/>
            <person name="Lucas S.M."/>
            <person name="Lazic D."/>
            <person name="Gailing O."/>
            <person name="Carlson J."/>
            <person name="Staton M."/>
        </authorList>
    </citation>
    <scope>NUCLEOTIDE SEQUENCE [LARGE SCALE GENOMIC DNA]</scope>
    <source>
        <strain evidence="9">Pseudo-F2</strain>
    </source>
</reference>
<evidence type="ECO:0000256" key="2">
    <source>
        <dbReference type="ARBA" id="ARBA00022454"/>
    </source>
</evidence>
<dbReference type="InterPro" id="IPR051357">
    <property type="entry name" value="H3K9_HMTase_SUVAR3-9"/>
</dbReference>
<evidence type="ECO:0000259" key="6">
    <source>
        <dbReference type="PROSITE" id="PS50280"/>
    </source>
</evidence>
<dbReference type="SMART" id="SM00466">
    <property type="entry name" value="SRA"/>
    <property type="match status" value="1"/>
</dbReference>
<dbReference type="PROSITE" id="PS51015">
    <property type="entry name" value="YDG"/>
    <property type="match status" value="1"/>
</dbReference>
<proteinExistence type="predicted"/>
<dbReference type="Pfam" id="PF02182">
    <property type="entry name" value="SAD_SRA"/>
    <property type="match status" value="1"/>
</dbReference>
<dbReference type="GO" id="GO:0005634">
    <property type="term" value="C:nucleus"/>
    <property type="evidence" value="ECO:0007669"/>
    <property type="project" value="UniProtKB-SubCell"/>
</dbReference>
<comment type="subcellular location">
    <subcellularLocation>
        <location evidence="1">Chromosome</location>
        <location evidence="1">Centromere</location>
    </subcellularLocation>
    <subcellularLocation>
        <location evidence="4">Nucleus</location>
    </subcellularLocation>
</comment>
<evidence type="ECO:0000259" key="7">
    <source>
        <dbReference type="PROSITE" id="PS50867"/>
    </source>
</evidence>
<evidence type="ECO:0000313" key="10">
    <source>
        <dbReference type="Proteomes" id="UP001324115"/>
    </source>
</evidence>
<feature type="region of interest" description="Disordered" evidence="5">
    <location>
        <begin position="127"/>
        <end position="149"/>
    </location>
</feature>
<dbReference type="PROSITE" id="PS50867">
    <property type="entry name" value="PRE_SET"/>
    <property type="match status" value="1"/>
</dbReference>
<dbReference type="PROSITE" id="PS50280">
    <property type="entry name" value="SET"/>
    <property type="match status" value="1"/>
</dbReference>
<dbReference type="PANTHER" id="PTHR45660:SF46">
    <property type="entry name" value="HISTONE-LYSINE N-METHYLTRANSFERASE, H3 LYSINE-9 SPECIFIC SUVH6"/>
    <property type="match status" value="1"/>
</dbReference>
<dbReference type="SMART" id="SM00468">
    <property type="entry name" value="PreSET"/>
    <property type="match status" value="1"/>
</dbReference>
<feature type="domain" description="Pre-SET" evidence="7">
    <location>
        <begin position="441"/>
        <end position="501"/>
    </location>
</feature>
<dbReference type="GO" id="GO:0008270">
    <property type="term" value="F:zinc ion binding"/>
    <property type="evidence" value="ECO:0007669"/>
    <property type="project" value="InterPro"/>
</dbReference>
<name>A0AAN7DUJ4_QUERU</name>
<dbReference type="Pfam" id="PF05033">
    <property type="entry name" value="Pre-SET"/>
    <property type="match status" value="1"/>
</dbReference>
<evidence type="ECO:0000259" key="8">
    <source>
        <dbReference type="PROSITE" id="PS51015"/>
    </source>
</evidence>
<organism evidence="9 10">
    <name type="scientific">Quercus rubra</name>
    <name type="common">Northern red oak</name>
    <name type="synonym">Quercus borealis</name>
    <dbReference type="NCBI Taxonomy" id="3512"/>
    <lineage>
        <taxon>Eukaryota</taxon>
        <taxon>Viridiplantae</taxon>
        <taxon>Streptophyta</taxon>
        <taxon>Embryophyta</taxon>
        <taxon>Tracheophyta</taxon>
        <taxon>Spermatophyta</taxon>
        <taxon>Magnoliopsida</taxon>
        <taxon>eudicotyledons</taxon>
        <taxon>Gunneridae</taxon>
        <taxon>Pentapetalae</taxon>
        <taxon>rosids</taxon>
        <taxon>fabids</taxon>
        <taxon>Fagales</taxon>
        <taxon>Fagaceae</taxon>
        <taxon>Quercus</taxon>
    </lineage>
</organism>
<protein>
    <submittedName>
        <fullName evidence="9">Uncharacterized protein</fullName>
    </submittedName>
</protein>
<evidence type="ECO:0000313" key="9">
    <source>
        <dbReference type="EMBL" id="KAK4539232.1"/>
    </source>
</evidence>
<dbReference type="EMBL" id="JAXUIC010000507">
    <property type="protein sequence ID" value="KAK4539232.1"/>
    <property type="molecule type" value="Genomic_DNA"/>
</dbReference>
<dbReference type="AlphaFoldDB" id="A0AAN7DUJ4"/>
<keyword evidence="10" id="KW-1185">Reference proteome</keyword>
<dbReference type="InterPro" id="IPR007728">
    <property type="entry name" value="Pre-SET_dom"/>
</dbReference>
<dbReference type="SUPFAM" id="SSF82199">
    <property type="entry name" value="SET domain"/>
    <property type="match status" value="1"/>
</dbReference>
<keyword evidence="3 4" id="KW-0539">Nucleus</keyword>